<dbReference type="GeneID" id="116299755"/>
<feature type="binding site" evidence="13">
    <location>
        <position position="251"/>
    </location>
    <ligand>
        <name>Na(+)</name>
        <dbReference type="ChEBI" id="CHEBI:29101"/>
        <label>1</label>
    </ligand>
</feature>
<keyword evidence="12" id="KW-0325">Glycoprotein</keyword>
<dbReference type="SUPFAM" id="SSF161070">
    <property type="entry name" value="SNF-like"/>
    <property type="match status" value="1"/>
</dbReference>
<dbReference type="Pfam" id="PF00209">
    <property type="entry name" value="SNF"/>
    <property type="match status" value="1"/>
</dbReference>
<evidence type="ECO:0000256" key="2">
    <source>
        <dbReference type="ARBA" id="ARBA00022448"/>
    </source>
</evidence>
<evidence type="ECO:0000313" key="18">
    <source>
        <dbReference type="RefSeq" id="XP_031564337.1"/>
    </source>
</evidence>
<keyword evidence="8 15" id="KW-1133">Transmembrane helix</keyword>
<evidence type="ECO:0000256" key="1">
    <source>
        <dbReference type="ARBA" id="ARBA00004651"/>
    </source>
</evidence>
<feature type="transmembrane region" description="Helical" evidence="15">
    <location>
        <begin position="379"/>
        <end position="399"/>
    </location>
</feature>
<keyword evidence="2" id="KW-0813">Transport</keyword>
<dbReference type="OrthoDB" id="6581954at2759"/>
<dbReference type="KEGG" id="aten:116299755"/>
<dbReference type="GO" id="GO:0006865">
    <property type="term" value="P:amino acid transport"/>
    <property type="evidence" value="ECO:0007669"/>
    <property type="project" value="TreeGrafter"/>
</dbReference>
<keyword evidence="7" id="KW-0769">Symport</keyword>
<feature type="transmembrane region" description="Helical" evidence="15">
    <location>
        <begin position="304"/>
        <end position="325"/>
    </location>
</feature>
<feature type="transmembrane region" description="Helical" evidence="15">
    <location>
        <begin position="41"/>
        <end position="65"/>
    </location>
</feature>
<dbReference type="GO" id="GO:0006836">
    <property type="term" value="P:neurotransmitter transport"/>
    <property type="evidence" value="ECO:0007669"/>
    <property type="project" value="UniProtKB-KW"/>
</dbReference>
<evidence type="ECO:0000256" key="16">
    <source>
        <dbReference type="SAM" id="SignalP"/>
    </source>
</evidence>
<evidence type="ECO:0000256" key="3">
    <source>
        <dbReference type="ARBA" id="ARBA00022475"/>
    </source>
</evidence>
<dbReference type="GO" id="GO:0005886">
    <property type="term" value="C:plasma membrane"/>
    <property type="evidence" value="ECO:0007669"/>
    <property type="project" value="UniProtKB-SubCell"/>
</dbReference>
<accession>A0A6P8IDJ9</accession>
<evidence type="ECO:0000256" key="13">
    <source>
        <dbReference type="PIRSR" id="PIRSR600175-1"/>
    </source>
</evidence>
<sequence>MLLLCGIPLFFMELAIGQYFNRGAVRSWTKMCPAFTGIGIAMLIISAFISIYYNVIIAWSFYYFVTSMKSEVPYKTCGNPWNSPLCLEPGRNATLLCMDLGLTNCTMQLTTPSVEYWRNFILQVTSGIEVPGEIRPPLALALFVAWVIVFSCVLYGIRSSGKVAYFSATFPYVLLAILIVRGATLPGAYDGIMFYLTPDFSILLNPQAWVDAASQIFFSLSCGLGGLIVFGSYNDFHNNCQKDAVFVSIINCFTSFFGGFATFTVIGFVAHTLEKDVKHVISSGPGLAFVVYPESIAQMPISPLWSVLFFFMLFLLGIDSQFVFIETIMSCLTDEFKLVKNHKKMTLAGLCCIFYLLGLSCVTQGGVYVFHIMDKQSGGLSLIFVSIFECIVIGWFYGVDRFSENIQEMLGKRPSLYFRLCWKYISPTVVTLIFLWSIIQYKGLTFEEYVYPVSGELFGWGLALLSMLSIPLYALWYIVRLPGSCATRIKTGFRSIESPVTWDVEQQWSQYQSTSVTGRFSRPTFKIPTFHHSIPSSSASVADVHSMNKEKIDVPNRCESTPMDLRKLAILRSMGLHLQISKV</sequence>
<gene>
    <name evidence="18" type="primary">LOC116299755</name>
</gene>
<protein>
    <submittedName>
        <fullName evidence="18">Sodium- and chloride-dependent GABA transporter 1-like</fullName>
    </submittedName>
</protein>
<feature type="disulfide bond" evidence="14">
    <location>
        <begin position="77"/>
        <end position="86"/>
    </location>
</feature>
<evidence type="ECO:0000256" key="14">
    <source>
        <dbReference type="PIRSR" id="PIRSR600175-2"/>
    </source>
</evidence>
<keyword evidence="4 15" id="KW-0812">Transmembrane</keyword>
<evidence type="ECO:0000256" key="9">
    <source>
        <dbReference type="ARBA" id="ARBA00023053"/>
    </source>
</evidence>
<dbReference type="InParanoid" id="A0A6P8IDJ9"/>
<keyword evidence="6" id="KW-0532">Neurotransmitter transport</keyword>
<keyword evidence="3" id="KW-1003">Cell membrane</keyword>
<evidence type="ECO:0000256" key="8">
    <source>
        <dbReference type="ARBA" id="ARBA00022989"/>
    </source>
</evidence>
<dbReference type="PANTHER" id="PTHR11616">
    <property type="entry name" value="SODIUM/CHLORIDE DEPENDENT TRANSPORTER"/>
    <property type="match status" value="1"/>
</dbReference>
<dbReference type="RefSeq" id="XP_031564337.1">
    <property type="nucleotide sequence ID" value="XM_031708477.1"/>
</dbReference>
<dbReference type="GO" id="GO:0008504">
    <property type="term" value="F:monoamine transmembrane transporter activity"/>
    <property type="evidence" value="ECO:0007669"/>
    <property type="project" value="UniProtKB-ARBA"/>
</dbReference>
<evidence type="ECO:0000256" key="15">
    <source>
        <dbReference type="SAM" id="Phobius"/>
    </source>
</evidence>
<evidence type="ECO:0000256" key="4">
    <source>
        <dbReference type="ARBA" id="ARBA00022692"/>
    </source>
</evidence>
<keyword evidence="11 14" id="KW-1015">Disulfide bond</keyword>
<dbReference type="GO" id="GO:0090493">
    <property type="term" value="P:catecholamine uptake"/>
    <property type="evidence" value="ECO:0007669"/>
    <property type="project" value="UniProtKB-ARBA"/>
</dbReference>
<feature type="transmembrane region" description="Helical" evidence="15">
    <location>
        <begin position="163"/>
        <end position="180"/>
    </location>
</feature>
<feature type="transmembrane region" description="Helical" evidence="15">
    <location>
        <begin position="216"/>
        <end position="233"/>
    </location>
</feature>
<keyword evidence="9 13" id="KW-0915">Sodium</keyword>
<feature type="transmembrane region" description="Helical" evidence="15">
    <location>
        <begin position="245"/>
        <end position="270"/>
    </location>
</feature>
<evidence type="ECO:0000256" key="7">
    <source>
        <dbReference type="ARBA" id="ARBA00022847"/>
    </source>
</evidence>
<dbReference type="InterPro" id="IPR000175">
    <property type="entry name" value="Na/ntran_symport"/>
</dbReference>
<dbReference type="PROSITE" id="PS50267">
    <property type="entry name" value="NA_NEUROTRAN_SYMP_3"/>
    <property type="match status" value="1"/>
</dbReference>
<feature type="binding site" evidence="13">
    <location>
        <position position="319"/>
    </location>
    <ligand>
        <name>Na(+)</name>
        <dbReference type="ChEBI" id="CHEBI:29101"/>
        <label>1</label>
    </ligand>
</feature>
<organism evidence="17 18">
    <name type="scientific">Actinia tenebrosa</name>
    <name type="common">Australian red waratah sea anemone</name>
    <dbReference type="NCBI Taxonomy" id="6105"/>
    <lineage>
        <taxon>Eukaryota</taxon>
        <taxon>Metazoa</taxon>
        <taxon>Cnidaria</taxon>
        <taxon>Anthozoa</taxon>
        <taxon>Hexacorallia</taxon>
        <taxon>Actiniaria</taxon>
        <taxon>Actiniidae</taxon>
        <taxon>Actinia</taxon>
    </lineage>
</organism>
<reference evidence="18" key="1">
    <citation type="submission" date="2025-08" db="UniProtKB">
        <authorList>
            <consortium name="RefSeq"/>
        </authorList>
    </citation>
    <scope>IDENTIFICATION</scope>
    <source>
        <tissue evidence="18">Tentacle</tissue>
    </source>
</reference>
<dbReference type="PANTHER" id="PTHR11616:SF320">
    <property type="entry name" value="SODIUM-DEPENDENT NORADRENALINE TRANSPORTER"/>
    <property type="match status" value="1"/>
</dbReference>
<dbReference type="AlphaFoldDB" id="A0A6P8IDJ9"/>
<keyword evidence="5 13" id="KW-0479">Metal-binding</keyword>
<keyword evidence="10 15" id="KW-0472">Membrane</keyword>
<evidence type="ECO:0000313" key="17">
    <source>
        <dbReference type="Proteomes" id="UP000515163"/>
    </source>
</evidence>
<feature type="transmembrane region" description="Helical" evidence="15">
    <location>
        <begin position="420"/>
        <end position="439"/>
    </location>
</feature>
<dbReference type="GO" id="GO:0046872">
    <property type="term" value="F:metal ion binding"/>
    <property type="evidence" value="ECO:0007669"/>
    <property type="project" value="UniProtKB-KW"/>
</dbReference>
<evidence type="ECO:0000256" key="6">
    <source>
        <dbReference type="ARBA" id="ARBA00022775"/>
    </source>
</evidence>
<dbReference type="Proteomes" id="UP000515163">
    <property type="component" value="Unplaced"/>
</dbReference>
<feature type="transmembrane region" description="Helical" evidence="15">
    <location>
        <begin position="138"/>
        <end position="157"/>
    </location>
</feature>
<evidence type="ECO:0000256" key="5">
    <source>
        <dbReference type="ARBA" id="ARBA00022723"/>
    </source>
</evidence>
<feature type="chain" id="PRO_5027798979" evidence="16">
    <location>
        <begin position="18"/>
        <end position="583"/>
    </location>
</feature>
<evidence type="ECO:0000256" key="10">
    <source>
        <dbReference type="ARBA" id="ARBA00023136"/>
    </source>
</evidence>
<feature type="transmembrane region" description="Helical" evidence="15">
    <location>
        <begin position="459"/>
        <end position="479"/>
    </location>
</feature>
<proteinExistence type="predicted"/>
<name>A0A6P8IDJ9_ACTTE</name>
<evidence type="ECO:0000256" key="11">
    <source>
        <dbReference type="ARBA" id="ARBA00023157"/>
    </source>
</evidence>
<keyword evidence="17" id="KW-1185">Reference proteome</keyword>
<feature type="binding site" evidence="13">
    <location>
        <position position="320"/>
    </location>
    <ligand>
        <name>Na(+)</name>
        <dbReference type="ChEBI" id="CHEBI:29101"/>
        <label>2</label>
    </ligand>
</feature>
<feature type="binding site" evidence="13">
    <location>
        <position position="219"/>
    </location>
    <ligand>
        <name>Na(+)</name>
        <dbReference type="ChEBI" id="CHEBI:29101"/>
        <label>1</label>
    </ligand>
</feature>
<feature type="binding site" evidence="13">
    <location>
        <position position="316"/>
    </location>
    <ligand>
        <name>Na(+)</name>
        <dbReference type="ChEBI" id="CHEBI:29101"/>
        <label>1</label>
    </ligand>
</feature>
<comment type="subcellular location">
    <subcellularLocation>
        <location evidence="1">Cell membrane</location>
        <topology evidence="1">Multi-pass membrane protein</topology>
    </subcellularLocation>
</comment>
<evidence type="ECO:0000256" key="12">
    <source>
        <dbReference type="ARBA" id="ARBA00023180"/>
    </source>
</evidence>
<dbReference type="GO" id="GO:0015378">
    <property type="term" value="F:sodium:chloride symporter activity"/>
    <property type="evidence" value="ECO:0007669"/>
    <property type="project" value="UniProtKB-ARBA"/>
</dbReference>
<feature type="transmembrane region" description="Helical" evidence="15">
    <location>
        <begin position="346"/>
        <end position="373"/>
    </location>
</feature>
<dbReference type="InterPro" id="IPR037272">
    <property type="entry name" value="SNS_sf"/>
</dbReference>
<dbReference type="PRINTS" id="PR00176">
    <property type="entry name" value="NANEUSMPORT"/>
</dbReference>
<feature type="signal peptide" evidence="16">
    <location>
        <begin position="1"/>
        <end position="17"/>
    </location>
</feature>
<keyword evidence="16" id="KW-0732">Signal</keyword>